<keyword evidence="3" id="KW-1185">Reference proteome</keyword>
<dbReference type="AlphaFoldDB" id="A0A495XJL4"/>
<sequence>MQAGSVDRVEVGTVHDRRGVIALAVVAVLLVAAVVWIATDDGPASGEVPLAAVATYTTKLDCHSGSVVPDNGEQVVPFDREHADSVLGPGGELTLTLQGLANRSVVLHDATVRVERRSGATPGMFLTSGCDGAVDPRYFAVDLDRPQPVLVAQPGSATFPFRVNDVEPEQFVITPGITEGYVEWRLVIRWSSGADTGELVVGDGDRPFRTTALSAVTRMMCVNRDKTARGPC</sequence>
<keyword evidence="1" id="KW-1133">Transmembrane helix</keyword>
<accession>A0A495XJL4</accession>
<proteinExistence type="predicted"/>
<keyword evidence="1" id="KW-0812">Transmembrane</keyword>
<feature type="transmembrane region" description="Helical" evidence="1">
    <location>
        <begin position="20"/>
        <end position="39"/>
    </location>
</feature>
<dbReference type="OrthoDB" id="3359627at2"/>
<evidence type="ECO:0000313" key="3">
    <source>
        <dbReference type="Proteomes" id="UP000272729"/>
    </source>
</evidence>
<dbReference type="RefSeq" id="WP_147459410.1">
    <property type="nucleotide sequence ID" value="NZ_JBIUBA010000028.1"/>
</dbReference>
<dbReference type="EMBL" id="RBXR01000001">
    <property type="protein sequence ID" value="RKT73004.1"/>
    <property type="molecule type" value="Genomic_DNA"/>
</dbReference>
<gene>
    <name evidence="2" type="ORF">DFJ66_6330</name>
</gene>
<evidence type="ECO:0000313" key="2">
    <source>
        <dbReference type="EMBL" id="RKT73004.1"/>
    </source>
</evidence>
<evidence type="ECO:0000256" key="1">
    <source>
        <dbReference type="SAM" id="Phobius"/>
    </source>
</evidence>
<protein>
    <submittedName>
        <fullName evidence="2">Uncharacterized protein</fullName>
    </submittedName>
</protein>
<keyword evidence="1" id="KW-0472">Membrane</keyword>
<reference evidence="2 3" key="1">
    <citation type="submission" date="2018-10" db="EMBL/GenBank/DDBJ databases">
        <title>Sequencing the genomes of 1000 actinobacteria strains.</title>
        <authorList>
            <person name="Klenk H.-P."/>
        </authorList>
    </citation>
    <scope>NUCLEOTIDE SEQUENCE [LARGE SCALE GENOMIC DNA]</scope>
    <source>
        <strain evidence="2 3">DSM 43911</strain>
    </source>
</reference>
<comment type="caution">
    <text evidence="2">The sequence shown here is derived from an EMBL/GenBank/DDBJ whole genome shotgun (WGS) entry which is preliminary data.</text>
</comment>
<name>A0A495XJL4_9PSEU</name>
<organism evidence="2 3">
    <name type="scientific">Saccharothrix variisporea</name>
    <dbReference type="NCBI Taxonomy" id="543527"/>
    <lineage>
        <taxon>Bacteria</taxon>
        <taxon>Bacillati</taxon>
        <taxon>Actinomycetota</taxon>
        <taxon>Actinomycetes</taxon>
        <taxon>Pseudonocardiales</taxon>
        <taxon>Pseudonocardiaceae</taxon>
        <taxon>Saccharothrix</taxon>
    </lineage>
</organism>
<dbReference type="Proteomes" id="UP000272729">
    <property type="component" value="Unassembled WGS sequence"/>
</dbReference>